<feature type="transmembrane region" description="Helical" evidence="7">
    <location>
        <begin position="128"/>
        <end position="144"/>
    </location>
</feature>
<dbReference type="GO" id="GO:0016020">
    <property type="term" value="C:membrane"/>
    <property type="evidence" value="ECO:0007669"/>
    <property type="project" value="TreeGrafter"/>
</dbReference>
<feature type="transmembrane region" description="Helical" evidence="7">
    <location>
        <begin position="252"/>
        <end position="271"/>
    </location>
</feature>
<name>A0A2A9NT09_9AGAR</name>
<feature type="transmembrane region" description="Helical" evidence="7">
    <location>
        <begin position="280"/>
        <end position="299"/>
    </location>
</feature>
<gene>
    <name evidence="9" type="ORF">AMATHDRAFT_78833</name>
</gene>
<dbReference type="Gene3D" id="1.20.1250.20">
    <property type="entry name" value="MFS general substrate transporter like domains"/>
    <property type="match status" value="2"/>
</dbReference>
<feature type="signal peptide" evidence="8">
    <location>
        <begin position="1"/>
        <end position="22"/>
    </location>
</feature>
<dbReference type="AlphaFoldDB" id="A0A2A9NT09"/>
<comment type="similarity">
    <text evidence="2">Belongs to the major facilitator superfamily.</text>
</comment>
<feature type="transmembrane region" description="Helical" evidence="7">
    <location>
        <begin position="334"/>
        <end position="356"/>
    </location>
</feature>
<sequence length="399" mass="43383">MMGWLQFAALCWCFFVIGWNDGSTGPLLPRIQEVYQVNFIVVSLIFVVYCIVSTGGRSFANLFLSDRLGLGKKSIGSCCQNLAYILQALALPFPVFVVCFSAAGLGISFAIAHGCGFVAALRDPTKMGFLHAAYGLGAMVSPIVSTQFSQLKHWSFHYFVSCGVSLINTALLLAIFRLQPQDVCFAEAGEIPPETGDEGKGAVGKTKEIMRTPAVHLVAFFILVYVGVEVALGGWTVTYIIRERNGGPSSGYVSTGFYGGLTSGRIALLWLNKKLGERRAILIYAALSIGLEFIVWFVPSLVGDAIAVSFVGFFLGPMYPIAMNECGRILPPWILTNSIGWINALGFTGSALVPFMTGAISQRWGIRSLQPLVVIMMGIMTAIWLFVPKNHCRFYQCST</sequence>
<evidence type="ECO:0000256" key="5">
    <source>
        <dbReference type="ARBA" id="ARBA00022989"/>
    </source>
</evidence>
<dbReference type="GO" id="GO:0012505">
    <property type="term" value="C:endomembrane system"/>
    <property type="evidence" value="ECO:0007669"/>
    <property type="project" value="UniProtKB-SubCell"/>
</dbReference>
<feature type="chain" id="PRO_5012766936" description="Major facilitator superfamily (MFS) profile domain-containing protein" evidence="8">
    <location>
        <begin position="23"/>
        <end position="399"/>
    </location>
</feature>
<feature type="transmembrane region" description="Helical" evidence="7">
    <location>
        <begin position="305"/>
        <end position="322"/>
    </location>
</feature>
<keyword evidence="4 7" id="KW-0812">Transmembrane</keyword>
<dbReference type="Pfam" id="PF07690">
    <property type="entry name" value="MFS_1"/>
    <property type="match status" value="1"/>
</dbReference>
<evidence type="ECO:0000313" key="10">
    <source>
        <dbReference type="Proteomes" id="UP000242287"/>
    </source>
</evidence>
<keyword evidence="8" id="KW-0732">Signal</keyword>
<dbReference type="EMBL" id="KZ301972">
    <property type="protein sequence ID" value="PFH53679.1"/>
    <property type="molecule type" value="Genomic_DNA"/>
</dbReference>
<dbReference type="InterPro" id="IPR051788">
    <property type="entry name" value="MFS_Transporter"/>
</dbReference>
<feature type="transmembrane region" description="Helical" evidence="7">
    <location>
        <begin position="214"/>
        <end position="240"/>
    </location>
</feature>
<comment type="subcellular location">
    <subcellularLocation>
        <location evidence="1">Endomembrane system</location>
        <topology evidence="1">Multi-pass membrane protein</topology>
    </subcellularLocation>
</comment>
<evidence type="ECO:0000256" key="1">
    <source>
        <dbReference type="ARBA" id="ARBA00004127"/>
    </source>
</evidence>
<dbReference type="Proteomes" id="UP000242287">
    <property type="component" value="Unassembled WGS sequence"/>
</dbReference>
<feature type="transmembrane region" description="Helical" evidence="7">
    <location>
        <begin position="102"/>
        <end position="121"/>
    </location>
</feature>
<evidence type="ECO:0000256" key="8">
    <source>
        <dbReference type="SAM" id="SignalP"/>
    </source>
</evidence>
<dbReference type="GO" id="GO:0022857">
    <property type="term" value="F:transmembrane transporter activity"/>
    <property type="evidence" value="ECO:0007669"/>
    <property type="project" value="InterPro"/>
</dbReference>
<feature type="transmembrane region" description="Helical" evidence="7">
    <location>
        <begin position="368"/>
        <end position="387"/>
    </location>
</feature>
<evidence type="ECO:0008006" key="11">
    <source>
        <dbReference type="Google" id="ProtNLM"/>
    </source>
</evidence>
<keyword evidence="10" id="KW-1185">Reference proteome</keyword>
<dbReference type="FunFam" id="1.20.1250.20:FF:000286">
    <property type="entry name" value="MFS efflux transporter"/>
    <property type="match status" value="1"/>
</dbReference>
<keyword evidence="6 7" id="KW-0472">Membrane</keyword>
<evidence type="ECO:0000256" key="2">
    <source>
        <dbReference type="ARBA" id="ARBA00008335"/>
    </source>
</evidence>
<proteinExistence type="inferred from homology"/>
<accession>A0A2A9NT09</accession>
<evidence type="ECO:0000256" key="4">
    <source>
        <dbReference type="ARBA" id="ARBA00022692"/>
    </source>
</evidence>
<evidence type="ECO:0000256" key="6">
    <source>
        <dbReference type="ARBA" id="ARBA00023136"/>
    </source>
</evidence>
<dbReference type="InterPro" id="IPR011701">
    <property type="entry name" value="MFS"/>
</dbReference>
<keyword evidence="3" id="KW-0813">Transport</keyword>
<organism evidence="9 10">
    <name type="scientific">Amanita thiersii Skay4041</name>
    <dbReference type="NCBI Taxonomy" id="703135"/>
    <lineage>
        <taxon>Eukaryota</taxon>
        <taxon>Fungi</taxon>
        <taxon>Dikarya</taxon>
        <taxon>Basidiomycota</taxon>
        <taxon>Agaricomycotina</taxon>
        <taxon>Agaricomycetes</taxon>
        <taxon>Agaricomycetidae</taxon>
        <taxon>Agaricales</taxon>
        <taxon>Pluteineae</taxon>
        <taxon>Amanitaceae</taxon>
        <taxon>Amanita</taxon>
    </lineage>
</organism>
<dbReference type="OrthoDB" id="413079at2759"/>
<evidence type="ECO:0000256" key="7">
    <source>
        <dbReference type="SAM" id="Phobius"/>
    </source>
</evidence>
<feature type="transmembrane region" description="Helical" evidence="7">
    <location>
        <begin position="34"/>
        <end position="54"/>
    </location>
</feature>
<keyword evidence="5 7" id="KW-1133">Transmembrane helix</keyword>
<evidence type="ECO:0000256" key="3">
    <source>
        <dbReference type="ARBA" id="ARBA00022448"/>
    </source>
</evidence>
<feature type="transmembrane region" description="Helical" evidence="7">
    <location>
        <begin position="156"/>
        <end position="176"/>
    </location>
</feature>
<reference evidence="9 10" key="1">
    <citation type="submission" date="2014-02" db="EMBL/GenBank/DDBJ databases">
        <title>Transposable element dynamics among asymbiotic and ectomycorrhizal Amanita fungi.</title>
        <authorList>
            <consortium name="DOE Joint Genome Institute"/>
            <person name="Hess J."/>
            <person name="Skrede I."/>
            <person name="Wolfe B."/>
            <person name="LaButti K."/>
            <person name="Ohm R.A."/>
            <person name="Grigoriev I.V."/>
            <person name="Pringle A."/>
        </authorList>
    </citation>
    <scope>NUCLEOTIDE SEQUENCE [LARGE SCALE GENOMIC DNA]</scope>
    <source>
        <strain evidence="9 10">SKay4041</strain>
    </source>
</reference>
<evidence type="ECO:0000313" key="9">
    <source>
        <dbReference type="EMBL" id="PFH53679.1"/>
    </source>
</evidence>
<dbReference type="PANTHER" id="PTHR23514:SF3">
    <property type="entry name" value="BYPASS OF STOP CODON PROTEIN 6"/>
    <property type="match status" value="1"/>
</dbReference>
<dbReference type="InterPro" id="IPR036259">
    <property type="entry name" value="MFS_trans_sf"/>
</dbReference>
<protein>
    <recommendedName>
        <fullName evidence="11">Major facilitator superfamily (MFS) profile domain-containing protein</fullName>
    </recommendedName>
</protein>
<dbReference type="PANTHER" id="PTHR23514">
    <property type="entry name" value="BYPASS OF STOP CODON PROTEIN 6"/>
    <property type="match status" value="1"/>
</dbReference>
<dbReference type="SUPFAM" id="SSF103473">
    <property type="entry name" value="MFS general substrate transporter"/>
    <property type="match status" value="1"/>
</dbReference>
<dbReference type="STRING" id="703135.A0A2A9NT09"/>